<keyword evidence="3" id="KW-1185">Reference proteome</keyword>
<dbReference type="InterPro" id="IPR019239">
    <property type="entry name" value="VapB_antitoxin"/>
</dbReference>
<feature type="compositionally biased region" description="Basic and acidic residues" evidence="1">
    <location>
        <begin position="65"/>
        <end position="82"/>
    </location>
</feature>
<reference evidence="3" key="1">
    <citation type="submission" date="2016-02" db="EMBL/GenBank/DDBJ databases">
        <authorList>
            <person name="Sanders J.G."/>
            <person name="Lin J.Y."/>
            <person name="Wertz J.T."/>
            <person name="Russell J.A."/>
            <person name="Moreau C.S."/>
            <person name="Powell S."/>
        </authorList>
    </citation>
    <scope>NUCLEOTIDE SEQUENCE [LARGE SCALE GENOMIC DNA]</scope>
    <source>
        <strain evidence="3">CAG34</strain>
    </source>
</reference>
<evidence type="ECO:0008006" key="4">
    <source>
        <dbReference type="Google" id="ProtNLM"/>
    </source>
</evidence>
<evidence type="ECO:0000313" key="3">
    <source>
        <dbReference type="Proteomes" id="UP000070058"/>
    </source>
</evidence>
<protein>
    <recommendedName>
        <fullName evidence="4">Antitoxin</fullName>
    </recommendedName>
</protein>
<feature type="region of interest" description="Disordered" evidence="1">
    <location>
        <begin position="55"/>
        <end position="82"/>
    </location>
</feature>
<dbReference type="OrthoDB" id="8549087at2"/>
<dbReference type="Pfam" id="PF09957">
    <property type="entry name" value="VapB_antitoxin"/>
    <property type="match status" value="1"/>
</dbReference>
<organism evidence="2 3">
    <name type="scientific">Cephaloticoccus primus</name>
    <dbReference type="NCBI Taxonomy" id="1548207"/>
    <lineage>
        <taxon>Bacteria</taxon>
        <taxon>Pseudomonadati</taxon>
        <taxon>Verrucomicrobiota</taxon>
        <taxon>Opitutia</taxon>
        <taxon>Opitutales</taxon>
        <taxon>Opitutaceae</taxon>
        <taxon>Cephaloticoccus</taxon>
    </lineage>
</organism>
<gene>
    <name evidence="2" type="ORF">AXK11_07795</name>
</gene>
<proteinExistence type="predicted"/>
<name>A0A139SJM6_9BACT</name>
<dbReference type="EMBL" id="LSZQ01000057">
    <property type="protein sequence ID" value="KXU34737.1"/>
    <property type="molecule type" value="Genomic_DNA"/>
</dbReference>
<dbReference type="STRING" id="1548207.AXK11_07795"/>
<dbReference type="Proteomes" id="UP000070058">
    <property type="component" value="Unassembled WGS sequence"/>
</dbReference>
<evidence type="ECO:0000256" key="1">
    <source>
        <dbReference type="SAM" id="MobiDB-lite"/>
    </source>
</evidence>
<dbReference type="RefSeq" id="WP_068630959.1">
    <property type="nucleotide sequence ID" value="NZ_LSZQ01000057.1"/>
</dbReference>
<accession>A0A139SJM6</accession>
<comment type="caution">
    <text evidence="2">The sequence shown here is derived from an EMBL/GenBank/DDBJ whole genome shotgun (WGS) entry which is preliminary data.</text>
</comment>
<dbReference type="AlphaFoldDB" id="A0A139SJM6"/>
<sequence>MKLTVDVDEKLFSRVMDITSAKTEAEAVKMAFEEVVSTDWMKDFFSRPRPPAEELAAAIAPDYTPDDHGWRPQHRDTVTAHP</sequence>
<evidence type="ECO:0000313" key="2">
    <source>
        <dbReference type="EMBL" id="KXU34737.1"/>
    </source>
</evidence>